<evidence type="ECO:0000313" key="2">
    <source>
        <dbReference type="EMBL" id="SFD50767.1"/>
    </source>
</evidence>
<feature type="signal peptide" evidence="1">
    <location>
        <begin position="1"/>
        <end position="23"/>
    </location>
</feature>
<name>A0A1I1SWC6_9RHOB</name>
<dbReference type="RefSeq" id="WP_149754165.1">
    <property type="nucleotide sequence ID" value="NZ_FOMS01000001.1"/>
</dbReference>
<protein>
    <recommendedName>
        <fullName evidence="4">HdeA/HdeB family protein</fullName>
    </recommendedName>
</protein>
<dbReference type="AlphaFoldDB" id="A0A1I1SWC6"/>
<evidence type="ECO:0000313" key="3">
    <source>
        <dbReference type="Proteomes" id="UP000325289"/>
    </source>
</evidence>
<dbReference type="Proteomes" id="UP000325289">
    <property type="component" value="Unassembled WGS sequence"/>
</dbReference>
<evidence type="ECO:0008006" key="4">
    <source>
        <dbReference type="Google" id="ProtNLM"/>
    </source>
</evidence>
<dbReference type="EMBL" id="FOMS01000001">
    <property type="protein sequence ID" value="SFD50767.1"/>
    <property type="molecule type" value="Genomic_DNA"/>
</dbReference>
<organism evidence="2 3">
    <name type="scientific">Roseivivax sediminis</name>
    <dbReference type="NCBI Taxonomy" id="936889"/>
    <lineage>
        <taxon>Bacteria</taxon>
        <taxon>Pseudomonadati</taxon>
        <taxon>Pseudomonadota</taxon>
        <taxon>Alphaproteobacteria</taxon>
        <taxon>Rhodobacterales</taxon>
        <taxon>Roseobacteraceae</taxon>
        <taxon>Roseivivax</taxon>
    </lineage>
</organism>
<keyword evidence="1" id="KW-0732">Signal</keyword>
<proteinExistence type="predicted"/>
<dbReference type="OrthoDB" id="7744478at2"/>
<gene>
    <name evidence="2" type="ORF">SAMN04515678_101369</name>
</gene>
<feature type="chain" id="PRO_5009301823" description="HdeA/HdeB family protein" evidence="1">
    <location>
        <begin position="24"/>
        <end position="95"/>
    </location>
</feature>
<keyword evidence="3" id="KW-1185">Reference proteome</keyword>
<reference evidence="2 3" key="1">
    <citation type="submission" date="2016-10" db="EMBL/GenBank/DDBJ databases">
        <authorList>
            <person name="Varghese N."/>
            <person name="Submissions S."/>
        </authorList>
    </citation>
    <scope>NUCLEOTIDE SEQUENCE [LARGE SCALE GENOMIC DNA]</scope>
    <source>
        <strain evidence="3">YIM D21,KCTC 23444,ACCC 10710</strain>
    </source>
</reference>
<accession>A0A1I1SWC6</accession>
<evidence type="ECO:0000256" key="1">
    <source>
        <dbReference type="SAM" id="SignalP"/>
    </source>
</evidence>
<sequence length="95" mass="9964">MNALKTYAIVTPLIAVMATAAHAQADSEDLSSVSCAQYRDFDDALQLQAATDLVTRLGSRQNPDSAKVRLRSICGSNEGATSILTAATAGMTMDN</sequence>